<proteinExistence type="predicted"/>
<accession>A0A6I8MG18</accession>
<dbReference type="EMBL" id="LR738855">
    <property type="protein sequence ID" value="VZH85339.1"/>
    <property type="molecule type" value="Genomic_DNA"/>
</dbReference>
<reference evidence="1 2" key="1">
    <citation type="submission" date="2019-11" db="EMBL/GenBank/DDBJ databases">
        <authorList>
            <person name="Brisse S."/>
        </authorList>
    </citation>
    <scope>NUCLEOTIDE SEQUENCE [LARGE SCALE GENOMIC DNA]</scope>
    <source>
        <strain evidence="1">FRC0190</strain>
    </source>
</reference>
<organism evidence="1 2">
    <name type="scientific">Corynebacterium rouxii</name>
    <dbReference type="NCBI Taxonomy" id="2719119"/>
    <lineage>
        <taxon>Bacteria</taxon>
        <taxon>Bacillati</taxon>
        <taxon>Actinomycetota</taxon>
        <taxon>Actinomycetes</taxon>
        <taxon>Mycobacteriales</taxon>
        <taxon>Corynebacteriaceae</taxon>
        <taxon>Corynebacterium</taxon>
    </lineage>
</organism>
<dbReference type="Proteomes" id="UP000423525">
    <property type="component" value="Chromosome"/>
</dbReference>
<protein>
    <submittedName>
        <fullName evidence="1">Uncharacterized protein</fullName>
    </submittedName>
</protein>
<dbReference type="AlphaFoldDB" id="A0A6I8MG18"/>
<gene>
    <name evidence="1" type="ORF">FRC0190_01304</name>
</gene>
<dbReference type="RefSeq" id="WP_155872922.1">
    <property type="nucleotide sequence ID" value="NZ_LR738855.1"/>
</dbReference>
<name>A0A6I8MG18_9CORY</name>
<sequence length="209" mass="24085">MANPAELLYNLFSQWDNPSSTPYHQRDDDASLTNHRLAVKYLAEINSILKAMENESRRTGSFRRMYPEWVKTVFVYPNHWGSSEYGGISNHSLDVLETLIDYADDYVQRVDQEKFDDLKKYLDRIEKELLDDSSLATSVKASTRALIQNIRTVIDQYAVRGDFEFEQCLNNLLGNLALITIQSQRKDTWERCLMTSCSPTSSAACRAQH</sequence>
<dbReference type="KEGG" id="crf:FRC0190_01304"/>
<evidence type="ECO:0000313" key="1">
    <source>
        <dbReference type="EMBL" id="VZH85339.1"/>
    </source>
</evidence>
<evidence type="ECO:0000313" key="2">
    <source>
        <dbReference type="Proteomes" id="UP000423525"/>
    </source>
</evidence>